<dbReference type="OrthoDB" id="6612291at2759"/>
<feature type="transmembrane region" description="Helical" evidence="9">
    <location>
        <begin position="26"/>
        <end position="47"/>
    </location>
</feature>
<reference evidence="11" key="2">
    <citation type="submission" date="2017-10" db="EMBL/GenBank/DDBJ databases">
        <title>Ladona fulva Genome sequencing and assembly.</title>
        <authorList>
            <person name="Murali S."/>
            <person name="Richards S."/>
            <person name="Bandaranaike D."/>
            <person name="Bellair M."/>
            <person name="Blankenburg K."/>
            <person name="Chao H."/>
            <person name="Dinh H."/>
            <person name="Doddapaneni H."/>
            <person name="Dugan-Rocha S."/>
            <person name="Elkadiri S."/>
            <person name="Gnanaolivu R."/>
            <person name="Hernandez B."/>
            <person name="Skinner E."/>
            <person name="Javaid M."/>
            <person name="Lee S."/>
            <person name="Li M."/>
            <person name="Ming W."/>
            <person name="Munidasa M."/>
            <person name="Muniz J."/>
            <person name="Nguyen L."/>
            <person name="Hughes D."/>
            <person name="Osuji N."/>
            <person name="Pu L.-L."/>
            <person name="Puazo M."/>
            <person name="Qu C."/>
            <person name="Quiroz J."/>
            <person name="Raj R."/>
            <person name="Weissenberger G."/>
            <person name="Xin Y."/>
            <person name="Zou X."/>
            <person name="Han Y."/>
            <person name="Worley K."/>
            <person name="Muzny D."/>
            <person name="Gibbs R."/>
        </authorList>
    </citation>
    <scope>NUCLEOTIDE SEQUENCE</scope>
    <source>
        <strain evidence="11">Sampled in the wild</strain>
    </source>
</reference>
<feature type="transmembrane region" description="Helical" evidence="9">
    <location>
        <begin position="301"/>
        <end position="322"/>
    </location>
</feature>
<keyword evidence="2" id="KW-1003">Cell membrane</keyword>
<dbReference type="InterPro" id="IPR050549">
    <property type="entry name" value="MFS_Trehalose_Transporter"/>
</dbReference>
<dbReference type="AlphaFoldDB" id="A0A8K0K1K3"/>
<feature type="transmembrane region" description="Helical" evidence="9">
    <location>
        <begin position="264"/>
        <end position="286"/>
    </location>
</feature>
<evidence type="ECO:0000256" key="6">
    <source>
        <dbReference type="ARBA" id="ARBA00023180"/>
    </source>
</evidence>
<feature type="transmembrane region" description="Helical" evidence="9">
    <location>
        <begin position="155"/>
        <end position="176"/>
    </location>
</feature>
<evidence type="ECO:0000259" key="10">
    <source>
        <dbReference type="PROSITE" id="PS50850"/>
    </source>
</evidence>
<dbReference type="PANTHER" id="PTHR48021">
    <property type="match status" value="1"/>
</dbReference>
<evidence type="ECO:0000256" key="7">
    <source>
        <dbReference type="ARBA" id="ARBA00024348"/>
    </source>
</evidence>
<dbReference type="FunFam" id="1.20.1250.20:FF:000055">
    <property type="entry name" value="Facilitated trehalose transporter Tret1-2 homolog"/>
    <property type="match status" value="1"/>
</dbReference>
<keyword evidence="12" id="KW-1185">Reference proteome</keyword>
<feature type="transmembrane region" description="Helical" evidence="9">
    <location>
        <begin position="371"/>
        <end position="391"/>
    </location>
</feature>
<comment type="subcellular location">
    <subcellularLocation>
        <location evidence="1">Cell membrane</location>
        <topology evidence="1">Multi-pass membrane protein</topology>
    </subcellularLocation>
</comment>
<reference evidence="11" key="1">
    <citation type="submission" date="2013-04" db="EMBL/GenBank/DDBJ databases">
        <authorList>
            <person name="Qu J."/>
            <person name="Murali S.C."/>
            <person name="Bandaranaike D."/>
            <person name="Bellair M."/>
            <person name="Blankenburg K."/>
            <person name="Chao H."/>
            <person name="Dinh H."/>
            <person name="Doddapaneni H."/>
            <person name="Downs B."/>
            <person name="Dugan-Rocha S."/>
            <person name="Elkadiri S."/>
            <person name="Gnanaolivu R.D."/>
            <person name="Hernandez B."/>
            <person name="Javaid M."/>
            <person name="Jayaseelan J.C."/>
            <person name="Lee S."/>
            <person name="Li M."/>
            <person name="Ming W."/>
            <person name="Munidasa M."/>
            <person name="Muniz J."/>
            <person name="Nguyen L."/>
            <person name="Ongeri F."/>
            <person name="Osuji N."/>
            <person name="Pu L.-L."/>
            <person name="Puazo M."/>
            <person name="Qu C."/>
            <person name="Quiroz J."/>
            <person name="Raj R."/>
            <person name="Weissenberger G."/>
            <person name="Xin Y."/>
            <person name="Zou X."/>
            <person name="Han Y."/>
            <person name="Richards S."/>
            <person name="Worley K."/>
            <person name="Muzny D."/>
            <person name="Gibbs R."/>
        </authorList>
    </citation>
    <scope>NUCLEOTIDE SEQUENCE</scope>
    <source>
        <strain evidence="11">Sampled in the wild</strain>
    </source>
</reference>
<dbReference type="GO" id="GO:0051119">
    <property type="term" value="F:sugar transmembrane transporter activity"/>
    <property type="evidence" value="ECO:0007669"/>
    <property type="project" value="InterPro"/>
</dbReference>
<feature type="transmembrane region" description="Helical" evidence="9">
    <location>
        <begin position="182"/>
        <end position="200"/>
    </location>
</feature>
<dbReference type="SUPFAM" id="SSF103473">
    <property type="entry name" value="MFS general substrate transporter"/>
    <property type="match status" value="1"/>
</dbReference>
<dbReference type="InterPro" id="IPR005828">
    <property type="entry name" value="MFS_sugar_transport-like"/>
</dbReference>
<feature type="transmembrane region" description="Helical" evidence="9">
    <location>
        <begin position="97"/>
        <end position="116"/>
    </location>
</feature>
<proteinExistence type="inferred from homology"/>
<protein>
    <recommendedName>
        <fullName evidence="10">Major facilitator superfamily (MFS) profile domain-containing protein</fullName>
    </recommendedName>
</protein>
<feature type="transmembrane region" description="Helical" evidence="9">
    <location>
        <begin position="435"/>
        <end position="455"/>
    </location>
</feature>
<dbReference type="InterPro" id="IPR003663">
    <property type="entry name" value="Sugar/inositol_transpt"/>
</dbReference>
<dbReference type="Pfam" id="PF00083">
    <property type="entry name" value="Sugar_tr"/>
    <property type="match status" value="1"/>
</dbReference>
<evidence type="ECO:0000256" key="2">
    <source>
        <dbReference type="ARBA" id="ARBA00022475"/>
    </source>
</evidence>
<dbReference type="PROSITE" id="PS00217">
    <property type="entry name" value="SUGAR_TRANSPORT_2"/>
    <property type="match status" value="1"/>
</dbReference>
<evidence type="ECO:0000256" key="5">
    <source>
        <dbReference type="ARBA" id="ARBA00023136"/>
    </source>
</evidence>
<dbReference type="PROSITE" id="PS00216">
    <property type="entry name" value="SUGAR_TRANSPORT_1"/>
    <property type="match status" value="1"/>
</dbReference>
<keyword evidence="6" id="KW-0325">Glycoprotein</keyword>
<dbReference type="PRINTS" id="PR00171">
    <property type="entry name" value="SUGRTRNSPORT"/>
</dbReference>
<dbReference type="InterPro" id="IPR020846">
    <property type="entry name" value="MFS_dom"/>
</dbReference>
<name>A0A8K0K1K3_LADFU</name>
<evidence type="ECO:0000256" key="8">
    <source>
        <dbReference type="RuleBase" id="RU003346"/>
    </source>
</evidence>
<dbReference type="NCBIfam" id="TIGR00879">
    <property type="entry name" value="SP"/>
    <property type="match status" value="1"/>
</dbReference>
<organism evidence="11 12">
    <name type="scientific">Ladona fulva</name>
    <name type="common">Scarce chaser dragonfly</name>
    <name type="synonym">Libellula fulva</name>
    <dbReference type="NCBI Taxonomy" id="123851"/>
    <lineage>
        <taxon>Eukaryota</taxon>
        <taxon>Metazoa</taxon>
        <taxon>Ecdysozoa</taxon>
        <taxon>Arthropoda</taxon>
        <taxon>Hexapoda</taxon>
        <taxon>Insecta</taxon>
        <taxon>Pterygota</taxon>
        <taxon>Palaeoptera</taxon>
        <taxon>Odonata</taxon>
        <taxon>Epiprocta</taxon>
        <taxon>Anisoptera</taxon>
        <taxon>Libelluloidea</taxon>
        <taxon>Libellulidae</taxon>
        <taxon>Ladona</taxon>
    </lineage>
</organism>
<gene>
    <name evidence="11" type="ORF">J437_LFUL007292</name>
</gene>
<evidence type="ECO:0000313" key="12">
    <source>
        <dbReference type="Proteomes" id="UP000792457"/>
    </source>
</evidence>
<comment type="caution">
    <text evidence="11">The sequence shown here is derived from an EMBL/GenBank/DDBJ whole genome shotgun (WGS) entry which is preliminary data.</text>
</comment>
<feature type="transmembrane region" description="Helical" evidence="9">
    <location>
        <begin position="67"/>
        <end position="85"/>
    </location>
</feature>
<keyword evidence="4 9" id="KW-1133">Transmembrane helix</keyword>
<dbReference type="InterPro" id="IPR005829">
    <property type="entry name" value="Sugar_transporter_CS"/>
</dbReference>
<keyword evidence="5 9" id="KW-0472">Membrane</keyword>
<sequence>MDRGETRKMLEGHPGNIPEGKKLPQFMAAGAATLIALSGGCSLAWTSPALLILQAKDSWLPVSTEEGSLVGSILALGAIAGALPAGSIAEKFGRKPVLLSLSVPFILSFLLIAFANSVGMLYAARFIAGVATGASCVLAPMYISEIAENSVRGTLGSFFQLLITIGIFIVYCLGIAANYDVLSWVCFAMPIVFLAAFVWMPEAPKYLLSAGKRTEAEKSLSRLRGMDDVSAELSEIQRAVDEEANAKENTSIKDLFSSKTTLKALLICLGIMVFQQLSGVNAVIFYTGDIFKDAGSGLPTAISPVIVGAVQTVATGVAAALVDRAGRRILLLLSSSMMAVCLAALGAYFNIRGPGEEPSEASKSLGWLPLVSLTVFIIVFSLGFGPIPWALTGELFAPNVKGIASGVAVGINWTMAFVVTKIFPTLRTSIGSDYTFWMFALLNVASVTFVLFLVLETKGKSLQQIQKELETSGTAIKCCC</sequence>
<comment type="similarity">
    <text evidence="7">Belongs to the major facilitator superfamily. Sugar transporter (TC 2.A.1.1) family. Trehalose transporter subfamily.</text>
</comment>
<feature type="transmembrane region" description="Helical" evidence="9">
    <location>
        <begin position="403"/>
        <end position="423"/>
    </location>
</feature>
<evidence type="ECO:0000256" key="9">
    <source>
        <dbReference type="SAM" id="Phobius"/>
    </source>
</evidence>
<accession>A0A8K0K1K3</accession>
<dbReference type="Gene3D" id="1.20.1250.20">
    <property type="entry name" value="MFS general substrate transporter like domains"/>
    <property type="match status" value="1"/>
</dbReference>
<evidence type="ECO:0000256" key="3">
    <source>
        <dbReference type="ARBA" id="ARBA00022692"/>
    </source>
</evidence>
<feature type="transmembrane region" description="Helical" evidence="9">
    <location>
        <begin position="329"/>
        <end position="351"/>
    </location>
</feature>
<evidence type="ECO:0000256" key="4">
    <source>
        <dbReference type="ARBA" id="ARBA00022989"/>
    </source>
</evidence>
<dbReference type="InterPro" id="IPR036259">
    <property type="entry name" value="MFS_trans_sf"/>
</dbReference>
<dbReference type="GO" id="GO:0005886">
    <property type="term" value="C:plasma membrane"/>
    <property type="evidence" value="ECO:0007669"/>
    <property type="project" value="UniProtKB-SubCell"/>
</dbReference>
<keyword evidence="3 9" id="KW-0812">Transmembrane</keyword>
<dbReference type="PANTHER" id="PTHR48021:SF86">
    <property type="entry name" value="FACILITATED TREHALOSE TRANSPORTER TRET1-1-LIKE PROTEIN"/>
    <property type="match status" value="1"/>
</dbReference>
<keyword evidence="8" id="KW-0813">Transport</keyword>
<dbReference type="Proteomes" id="UP000792457">
    <property type="component" value="Unassembled WGS sequence"/>
</dbReference>
<feature type="transmembrane region" description="Helical" evidence="9">
    <location>
        <begin position="122"/>
        <end position="143"/>
    </location>
</feature>
<evidence type="ECO:0000256" key="1">
    <source>
        <dbReference type="ARBA" id="ARBA00004651"/>
    </source>
</evidence>
<dbReference type="CDD" id="cd17358">
    <property type="entry name" value="MFS_GLUT6_8_Class3_like"/>
    <property type="match status" value="1"/>
</dbReference>
<evidence type="ECO:0000313" key="11">
    <source>
        <dbReference type="EMBL" id="KAG8226600.1"/>
    </source>
</evidence>
<dbReference type="InterPro" id="IPR044775">
    <property type="entry name" value="MFS_ERD6/Tret1-like"/>
</dbReference>
<feature type="domain" description="Major facilitator superfamily (MFS) profile" evidence="10">
    <location>
        <begin position="25"/>
        <end position="458"/>
    </location>
</feature>
<dbReference type="EMBL" id="KZ308289">
    <property type="protein sequence ID" value="KAG8226600.1"/>
    <property type="molecule type" value="Genomic_DNA"/>
</dbReference>
<dbReference type="PROSITE" id="PS50850">
    <property type="entry name" value="MFS"/>
    <property type="match status" value="1"/>
</dbReference>